<keyword evidence="2" id="KW-1185">Reference proteome</keyword>
<proteinExistence type="predicted"/>
<dbReference type="EMBL" id="FWWY01000002">
    <property type="protein sequence ID" value="SMC08217.1"/>
    <property type="molecule type" value="Genomic_DNA"/>
</dbReference>
<protein>
    <submittedName>
        <fullName evidence="1">Uncharacterized protein</fullName>
    </submittedName>
</protein>
<sequence length="358" mass="39765">MKILGLTTVVLTGTLTFVNAGGKTPPPLPADSPRALQGIQSHAPAIQLPQKPVAISTHPPLVHLSQFVRDKGIFLFYSFNPSSPIYWHNFVPRSVINQAQTAGIKYLEVRVGYSNWVQIAPGAQETWFNQLLDLARSHDIRVIGWVVPYINNSSASTIRASLNGDWQVLNYLAHYKTPSGGRLSGLAMDLELGPLYFGGNTQALKQYVEGARTITGPSYPLIGIIPDPVRTGLTSQKGSAHYYPYNQIANYCNVLQPMAYWHEYYASSHFDYTPSYVENFIKDSITSTQEQDQNPSKPINLALQFFGNSLVGYPSETDLKTSLQSAQNDGAIGISAFQWHTLNSQYWTVLSEYSWRGN</sequence>
<accession>A0A1W1WPI5</accession>
<dbReference type="OrthoDB" id="5845122at2"/>
<name>A0A1W1WPI5_SULTA</name>
<reference evidence="2" key="1">
    <citation type="submission" date="2017-04" db="EMBL/GenBank/DDBJ databases">
        <authorList>
            <person name="Varghese N."/>
            <person name="Submissions S."/>
        </authorList>
    </citation>
    <scope>NUCLEOTIDE SEQUENCE [LARGE SCALE GENOMIC DNA]</scope>
    <source>
        <strain evidence="2">DSM 9293</strain>
    </source>
</reference>
<dbReference type="AlphaFoldDB" id="A0A1W1WPI5"/>
<dbReference type="Proteomes" id="UP000192660">
    <property type="component" value="Unassembled WGS sequence"/>
</dbReference>
<gene>
    <name evidence="1" type="ORF">SAMN00768000_3760</name>
</gene>
<evidence type="ECO:0000313" key="1">
    <source>
        <dbReference type="EMBL" id="SMC08217.1"/>
    </source>
</evidence>
<evidence type="ECO:0000313" key="2">
    <source>
        <dbReference type="Proteomes" id="UP000192660"/>
    </source>
</evidence>
<dbReference type="RefSeq" id="WP_084662331.1">
    <property type="nucleotide sequence ID" value="NZ_FWWY01000002.1"/>
</dbReference>
<organism evidence="1 2">
    <name type="scientific">Sulfobacillus thermosulfidooxidans (strain DSM 9293 / VKM B-1269 / AT-1)</name>
    <dbReference type="NCBI Taxonomy" id="929705"/>
    <lineage>
        <taxon>Bacteria</taxon>
        <taxon>Bacillati</taxon>
        <taxon>Bacillota</taxon>
        <taxon>Clostridia</taxon>
        <taxon>Eubacteriales</taxon>
        <taxon>Clostridiales Family XVII. Incertae Sedis</taxon>
        <taxon>Sulfobacillus</taxon>
    </lineage>
</organism>